<dbReference type="Proteomes" id="UP001652741">
    <property type="component" value="Chromosome ssa25"/>
</dbReference>
<reference evidence="4" key="1">
    <citation type="submission" date="2025-08" db="UniProtKB">
        <authorList>
            <consortium name="RefSeq"/>
        </authorList>
    </citation>
    <scope>IDENTIFICATION</scope>
</reference>
<dbReference type="RefSeq" id="XP_045563860.1">
    <property type="nucleotide sequence ID" value="XM_045707904.1"/>
</dbReference>
<feature type="coiled-coil region" evidence="1">
    <location>
        <begin position="139"/>
        <end position="166"/>
    </location>
</feature>
<name>A0ABM3DYH1_SALSA</name>
<dbReference type="InterPro" id="IPR031380">
    <property type="entry name" value="SIX6OS1"/>
</dbReference>
<keyword evidence="1" id="KW-0175">Coiled coil</keyword>
<keyword evidence="3" id="KW-1185">Reference proteome</keyword>
<protein>
    <submittedName>
        <fullName evidence="4">Uncharacterized protein isoform X1</fullName>
    </submittedName>
</protein>
<feature type="coiled-coil region" evidence="1">
    <location>
        <begin position="42"/>
        <end position="69"/>
    </location>
</feature>
<evidence type="ECO:0000256" key="1">
    <source>
        <dbReference type="SAM" id="Coils"/>
    </source>
</evidence>
<feature type="compositionally biased region" description="Polar residues" evidence="2">
    <location>
        <begin position="325"/>
        <end position="339"/>
    </location>
</feature>
<feature type="region of interest" description="Disordered" evidence="2">
    <location>
        <begin position="258"/>
        <end position="456"/>
    </location>
</feature>
<dbReference type="PANTHER" id="PTHR35449:SF1">
    <property type="entry name" value="PROTEIN SIX6OS1"/>
    <property type="match status" value="1"/>
</dbReference>
<sequence>MDDHDSSGSMDSLLLQLALQTRDIAQKRDQINQQIQIGKANVADKKSYIKGIQENVRKLEEESHHKQNIVKHLKGNTKSLKGTNSLLLQYEKTLQAELERRRDNCNEDMKVYQERMECYRKVFQQHRESYCQNPLAKQLLMIQSEKEELESRIKACEDQITAKENLLGQTLSIENPSESISGLLTAAESHRQSPPQTEDDHQPPLDISSLHLSQEGREKRGEGIEEHLEKTFAHPPSQGETHCDLWSYPEAMDEIHSSAQEEGSLLEEQKERLNTSSTAGMEEVKERGTEGGEEQPTPLITEEEEKNEGMGAAFSPQTPARMKAVSSTPTFSLNSSHGGSPSRLDGSTGKSPAFLFSMSSAPSPTAPDFSGFHCGFELGSGQEEEPPFPFSSSYFSSEKKPSGSKSPSGFLFARPQSEKSEDGFEFPFGSKSPGRPSTSREKGSGAGDSFPFSFNF</sequence>
<organism evidence="3 4">
    <name type="scientific">Salmo salar</name>
    <name type="common">Atlantic salmon</name>
    <dbReference type="NCBI Taxonomy" id="8030"/>
    <lineage>
        <taxon>Eukaryota</taxon>
        <taxon>Metazoa</taxon>
        <taxon>Chordata</taxon>
        <taxon>Craniata</taxon>
        <taxon>Vertebrata</taxon>
        <taxon>Euteleostomi</taxon>
        <taxon>Actinopterygii</taxon>
        <taxon>Neopterygii</taxon>
        <taxon>Teleostei</taxon>
        <taxon>Protacanthopterygii</taxon>
        <taxon>Salmoniformes</taxon>
        <taxon>Salmonidae</taxon>
        <taxon>Salmoninae</taxon>
        <taxon>Salmo</taxon>
    </lineage>
</organism>
<evidence type="ECO:0000313" key="3">
    <source>
        <dbReference type="Proteomes" id="UP001652741"/>
    </source>
</evidence>
<dbReference type="Pfam" id="PF15676">
    <property type="entry name" value="S6OS1"/>
    <property type="match status" value="1"/>
</dbReference>
<accession>A0ABM3DYH1</accession>
<evidence type="ECO:0000313" key="4">
    <source>
        <dbReference type="RefSeq" id="XP_045563860.1"/>
    </source>
</evidence>
<dbReference type="GeneID" id="106586959"/>
<gene>
    <name evidence="4" type="primary">LOC106586959</name>
</gene>
<feature type="region of interest" description="Disordered" evidence="2">
    <location>
        <begin position="186"/>
        <end position="207"/>
    </location>
</feature>
<dbReference type="PANTHER" id="PTHR35449">
    <property type="entry name" value="PROTEIN SIX6OS1"/>
    <property type="match status" value="1"/>
</dbReference>
<evidence type="ECO:0000256" key="2">
    <source>
        <dbReference type="SAM" id="MobiDB-lite"/>
    </source>
</evidence>
<proteinExistence type="predicted"/>